<dbReference type="Pfam" id="PF14307">
    <property type="entry name" value="Glyco_tran_WbsX"/>
    <property type="match status" value="1"/>
</dbReference>
<evidence type="ECO:0000313" key="1">
    <source>
        <dbReference type="EMBL" id="GGC68013.1"/>
    </source>
</evidence>
<evidence type="ECO:0008006" key="3">
    <source>
        <dbReference type="Google" id="ProtNLM"/>
    </source>
</evidence>
<protein>
    <recommendedName>
        <fullName evidence="3">Lipopolysaccharide biosynthesis protein-like protein</fullName>
    </recommendedName>
</protein>
<accession>A0ABQ1NEZ7</accession>
<organism evidence="1 2">
    <name type="scientific">Paraburkholderia caffeinilytica</name>
    <dbReference type="NCBI Taxonomy" id="1761016"/>
    <lineage>
        <taxon>Bacteria</taxon>
        <taxon>Pseudomonadati</taxon>
        <taxon>Pseudomonadota</taxon>
        <taxon>Betaproteobacteria</taxon>
        <taxon>Burkholderiales</taxon>
        <taxon>Burkholderiaceae</taxon>
        <taxon>Paraburkholderia</taxon>
    </lineage>
</organism>
<gene>
    <name evidence="1" type="ORF">GCM10011400_64910</name>
</gene>
<comment type="caution">
    <text evidence="1">The sequence shown here is derived from an EMBL/GenBank/DDBJ whole genome shotgun (WGS) entry which is preliminary data.</text>
</comment>
<dbReference type="Gene3D" id="3.20.20.80">
    <property type="entry name" value="Glycosidases"/>
    <property type="match status" value="1"/>
</dbReference>
<sequence>MMGLALLVSAHASADPDSYNVGVYYFPGWSPGAGKGNSDPWSPIKRFPERKPLLGWYDDSNQKVIAKQLEWMKDYGINFVTFDWYWEGGSKPVAGAPISNYLHARDNHGIKFNILWANHAVFPRSLEEFDVMVDYWISNYFSSPNYLKIDDRPVVMVFSATELERSAQILHIDSALLLQMASRRAIERGLRGIYFVASTLPEKGRISNALPKAGYDALTAYNYHAGIHGMQYGRRLSHSYSELTGAYAENWNYIIEESELPYLVPVTAGWDKAPWGGSEDPAHDNSEGSSEEFRQHLLEARDVMTKNPERTKRTVIICCWNEFGEGSFIEPTKARGFSYLGAVRDVFGNK</sequence>
<dbReference type="InterPro" id="IPR032719">
    <property type="entry name" value="WbsX"/>
</dbReference>
<proteinExistence type="predicted"/>
<dbReference type="Proteomes" id="UP000602004">
    <property type="component" value="Unassembled WGS sequence"/>
</dbReference>
<reference evidence="2" key="1">
    <citation type="journal article" date="2019" name="Int. J. Syst. Evol. Microbiol.">
        <title>The Global Catalogue of Microorganisms (GCM) 10K type strain sequencing project: providing services to taxonomists for standard genome sequencing and annotation.</title>
        <authorList>
            <consortium name="The Broad Institute Genomics Platform"/>
            <consortium name="The Broad Institute Genome Sequencing Center for Infectious Disease"/>
            <person name="Wu L."/>
            <person name="Ma J."/>
        </authorList>
    </citation>
    <scope>NUCLEOTIDE SEQUENCE [LARGE SCALE GENOMIC DNA]</scope>
    <source>
        <strain evidence="2">CGMCC 1.15103</strain>
    </source>
</reference>
<dbReference type="PANTHER" id="PTHR41244:SF1">
    <property type="entry name" value="GLYCOSYLTRANSFERASE"/>
    <property type="match status" value="1"/>
</dbReference>
<name>A0ABQ1NEZ7_9BURK</name>
<dbReference type="PANTHER" id="PTHR41244">
    <property type="entry name" value="RHAMNAN SYNTHESIS F"/>
    <property type="match status" value="1"/>
</dbReference>
<keyword evidence="2" id="KW-1185">Reference proteome</keyword>
<dbReference type="EMBL" id="BMHL01000017">
    <property type="protein sequence ID" value="GGC68013.1"/>
    <property type="molecule type" value="Genomic_DNA"/>
</dbReference>
<evidence type="ECO:0000313" key="2">
    <source>
        <dbReference type="Proteomes" id="UP000602004"/>
    </source>
</evidence>